<evidence type="ECO:0000313" key="3">
    <source>
        <dbReference type="EMBL" id="STY16554.1"/>
    </source>
</evidence>
<reference evidence="3 5" key="2">
    <citation type="submission" date="2018-06" db="EMBL/GenBank/DDBJ databases">
        <authorList>
            <consortium name="Pathogen Informatics"/>
            <person name="Doyle S."/>
        </authorList>
    </citation>
    <scope>NUCLEOTIDE SEQUENCE [LARGE SCALE GENOMIC DNA]</scope>
    <source>
        <strain evidence="3 5">NCTC12376</strain>
    </source>
</reference>
<dbReference type="CDD" id="cd12797">
    <property type="entry name" value="M23_peptidase"/>
    <property type="match status" value="1"/>
</dbReference>
<proteinExistence type="predicted"/>
<dbReference type="SUPFAM" id="SSF51261">
    <property type="entry name" value="Duplicated hybrid motif"/>
    <property type="match status" value="1"/>
</dbReference>
<keyword evidence="4" id="KW-1185">Reference proteome</keyword>
<reference evidence="2 4" key="1">
    <citation type="submission" date="2015-11" db="EMBL/GenBank/DDBJ databases">
        <title>Genomic analysis of 38 Legionella species identifies large and diverse effector repertoires.</title>
        <authorList>
            <person name="Burstein D."/>
            <person name="Amaro F."/>
            <person name="Zusman T."/>
            <person name="Lifshitz Z."/>
            <person name="Cohen O."/>
            <person name="Gilbert J.A."/>
            <person name="Pupko T."/>
            <person name="Shuman H.A."/>
            <person name="Segal G."/>
        </authorList>
    </citation>
    <scope>NUCLEOTIDE SEQUENCE [LARGE SCALE GENOMIC DNA]</scope>
    <source>
        <strain evidence="2 4">ATCC 49507</strain>
    </source>
</reference>
<dbReference type="AlphaFoldDB" id="A0A378KNS7"/>
<organism evidence="3 5">
    <name type="scientific">Legionella quateirensis</name>
    <dbReference type="NCBI Taxonomy" id="45072"/>
    <lineage>
        <taxon>Bacteria</taxon>
        <taxon>Pseudomonadati</taxon>
        <taxon>Pseudomonadota</taxon>
        <taxon>Gammaproteobacteria</taxon>
        <taxon>Legionellales</taxon>
        <taxon>Legionellaceae</taxon>
        <taxon>Legionella</taxon>
    </lineage>
</organism>
<dbReference type="InterPro" id="IPR016047">
    <property type="entry name" value="M23ase_b-sheet_dom"/>
</dbReference>
<dbReference type="Proteomes" id="UP000054639">
    <property type="component" value="Unassembled WGS sequence"/>
</dbReference>
<dbReference type="PANTHER" id="PTHR21666:SF270">
    <property type="entry name" value="MUREIN HYDROLASE ACTIVATOR ENVC"/>
    <property type="match status" value="1"/>
</dbReference>
<accession>A0A378KNS7</accession>
<evidence type="ECO:0000313" key="2">
    <source>
        <dbReference type="EMBL" id="KTD55380.1"/>
    </source>
</evidence>
<dbReference type="InterPro" id="IPR011055">
    <property type="entry name" value="Dup_hybrid_motif"/>
</dbReference>
<name>A0A378KNS7_9GAMM</name>
<dbReference type="EMBL" id="LNYR01000001">
    <property type="protein sequence ID" value="KTD55380.1"/>
    <property type="molecule type" value="Genomic_DNA"/>
</dbReference>
<dbReference type="EMBL" id="UGOW01000001">
    <property type="protein sequence ID" value="STY16554.1"/>
    <property type="molecule type" value="Genomic_DNA"/>
</dbReference>
<evidence type="ECO:0000313" key="4">
    <source>
        <dbReference type="Proteomes" id="UP000054639"/>
    </source>
</evidence>
<feature type="domain" description="M23ase beta-sheet core" evidence="1">
    <location>
        <begin position="228"/>
        <end position="327"/>
    </location>
</feature>
<dbReference type="Pfam" id="PF01551">
    <property type="entry name" value="Peptidase_M23"/>
    <property type="match status" value="1"/>
</dbReference>
<dbReference type="OrthoDB" id="5489603at2"/>
<dbReference type="STRING" id="45072.Lqua_0097"/>
<dbReference type="InterPro" id="IPR050570">
    <property type="entry name" value="Cell_wall_metabolism_enzyme"/>
</dbReference>
<evidence type="ECO:0000313" key="5">
    <source>
        <dbReference type="Proteomes" id="UP000254230"/>
    </source>
</evidence>
<dbReference type="Gene3D" id="2.70.70.10">
    <property type="entry name" value="Glucose Permease (Domain IIA)"/>
    <property type="match status" value="1"/>
</dbReference>
<dbReference type="RefSeq" id="WP_058472359.1">
    <property type="nucleotide sequence ID" value="NZ_CAAAIL010000006.1"/>
</dbReference>
<dbReference type="PANTHER" id="PTHR21666">
    <property type="entry name" value="PEPTIDASE-RELATED"/>
    <property type="match status" value="1"/>
</dbReference>
<dbReference type="GO" id="GO:0004222">
    <property type="term" value="F:metalloendopeptidase activity"/>
    <property type="evidence" value="ECO:0007669"/>
    <property type="project" value="TreeGrafter"/>
</dbReference>
<sequence length="391" mass="43724">MRFIAGFFALFFLLIPQSFSAFVKVKSTIKPTSVLGSDNNYHQVYELVIKPKKIKKGHQYTLKKIEILNKKTHKLITSYDGDALKPLVYMIKPDGVIINTTELDHDGQMVAFLYTSQANNAEISSKLIHRLSFIDKEYPEHTIEFEDAIVKRSKVPVDVISSPVQGGGWLASNGPGLLSSHRFAYLKVHGSYYIAQRFAIDWVRIDQKGNVFMPGTDRQLNENYLDYGVNIYSATDGTITRVRNEFLDNAPGQIPIEVQNVDNACGNEITVEMSNGHYAHYCHLKPDSMTVKAGDKVYQGQLIAALGNSGNSMGPHLHFHISDNDSPLGSEGLPYIIKKFGMQITPEQVEEVGILDFHASETDLMDINMPGLIKTDAIPMLNGVYYFNNPT</sequence>
<gene>
    <name evidence="2" type="ORF">Lqua_0097</name>
    <name evidence="3" type="ORF">NCTC12376_00345</name>
</gene>
<dbReference type="Proteomes" id="UP000254230">
    <property type="component" value="Unassembled WGS sequence"/>
</dbReference>
<evidence type="ECO:0000259" key="1">
    <source>
        <dbReference type="Pfam" id="PF01551"/>
    </source>
</evidence>
<protein>
    <submittedName>
        <fullName evidence="3">Secreted peptidase</fullName>
    </submittedName>
</protein>